<evidence type="ECO:0000256" key="5">
    <source>
        <dbReference type="ARBA" id="ARBA00022932"/>
    </source>
</evidence>
<evidence type="ECO:0000256" key="2">
    <source>
        <dbReference type="ARBA" id="ARBA00022679"/>
    </source>
</evidence>
<dbReference type="PANTHER" id="PTHR34388">
    <property type="entry name" value="DNA POLYMERASE III SUBUNIT DELTA"/>
    <property type="match status" value="1"/>
</dbReference>
<evidence type="ECO:0000313" key="9">
    <source>
        <dbReference type="Proteomes" id="UP000287168"/>
    </source>
</evidence>
<dbReference type="GO" id="GO:0009360">
    <property type="term" value="C:DNA polymerase III complex"/>
    <property type="evidence" value="ECO:0007669"/>
    <property type="project" value="TreeGrafter"/>
</dbReference>
<dbReference type="GO" id="GO:0003677">
    <property type="term" value="F:DNA binding"/>
    <property type="evidence" value="ECO:0007669"/>
    <property type="project" value="InterPro"/>
</dbReference>
<reference evidence="8 9" key="1">
    <citation type="journal article" date="2015" name="Int. J. Syst. Evol. Microbiol.">
        <title>Gemmobacter intermedius sp. nov., isolated from a white stork (Ciconia ciconia).</title>
        <authorList>
            <person name="Kampfer P."/>
            <person name="Jerzak L."/>
            <person name="Wilharm G."/>
            <person name="Golke J."/>
            <person name="Busse H.J."/>
            <person name="Glaeser S.P."/>
        </authorList>
    </citation>
    <scope>NUCLEOTIDE SEQUENCE [LARGE SCALE GENOMIC DNA]</scope>
    <source>
        <strain evidence="8 9">119/4</strain>
    </source>
</reference>
<dbReference type="GO" id="GO:0003887">
    <property type="term" value="F:DNA-directed DNA polymerase activity"/>
    <property type="evidence" value="ECO:0007669"/>
    <property type="project" value="UniProtKB-KW"/>
</dbReference>
<dbReference type="Gene3D" id="1.20.272.10">
    <property type="match status" value="1"/>
</dbReference>
<protein>
    <recommendedName>
        <fullName evidence="1">DNA-directed DNA polymerase</fullName>
        <ecNumber evidence="1">2.7.7.7</ecNumber>
    </recommendedName>
</protein>
<gene>
    <name evidence="8" type="ORF">EP867_11940</name>
</gene>
<keyword evidence="3" id="KW-0548">Nucleotidyltransferase</keyword>
<dbReference type="InterPro" id="IPR005790">
    <property type="entry name" value="DNA_polIII_delta"/>
</dbReference>
<dbReference type="PANTHER" id="PTHR34388:SF1">
    <property type="entry name" value="DNA POLYMERASE III SUBUNIT DELTA"/>
    <property type="match status" value="1"/>
</dbReference>
<dbReference type="Proteomes" id="UP000287168">
    <property type="component" value="Unassembled WGS sequence"/>
</dbReference>
<evidence type="ECO:0000256" key="1">
    <source>
        <dbReference type="ARBA" id="ARBA00012417"/>
    </source>
</evidence>
<dbReference type="InterPro" id="IPR008921">
    <property type="entry name" value="DNA_pol3_clamp-load_cplx_C"/>
</dbReference>
<comment type="caution">
    <text evidence="8">The sequence shown here is derived from an EMBL/GenBank/DDBJ whole genome shotgun (WGS) entry which is preliminary data.</text>
</comment>
<dbReference type="EC" id="2.7.7.7" evidence="1"/>
<dbReference type="Gene3D" id="3.40.50.300">
    <property type="entry name" value="P-loop containing nucleotide triphosphate hydrolases"/>
    <property type="match status" value="1"/>
</dbReference>
<sequence length="341" mass="36325">MKLSGAEAGRFLAAPSPAAPGFLIYGTDPMRVAIKRSEAIQAILGPQGEAEMRLTRLPAADLRRDGALLTDAIKATGFFPGPRLVFVEEAGDGLAPLILQALAGWKPGDAQVLVTAGQLAAKSALRKLFEAHPSAPCIAIYDDPPGQAEIEAQLKKAGLRDISPGAMRDLMALGRALDPGDFRQTLEKIGLFKWGDQSPLASEEVAACTPATVEAEVDDVLHAAAEGRMSDVATLMRRLEAQGIAPVTLAIRTLQHFRALHAAATDPGGAASGMAKLRPPVFGPRRDRMLRQVQNFRPERLEEALAAITDTDLTLRSSTKAPTMALVERLLLRLSALARAR</sequence>
<evidence type="ECO:0000313" key="8">
    <source>
        <dbReference type="EMBL" id="RWY40522.1"/>
    </source>
</evidence>
<dbReference type="GO" id="GO:0006261">
    <property type="term" value="P:DNA-templated DNA replication"/>
    <property type="evidence" value="ECO:0007669"/>
    <property type="project" value="TreeGrafter"/>
</dbReference>
<evidence type="ECO:0000256" key="6">
    <source>
        <dbReference type="ARBA" id="ARBA00034754"/>
    </source>
</evidence>
<dbReference type="AlphaFoldDB" id="A0A3S3UAV1"/>
<keyword evidence="2" id="KW-0808">Transferase</keyword>
<organism evidence="8 9">
    <name type="scientific">Falsigemmobacter intermedius</name>
    <dbReference type="NCBI Taxonomy" id="1553448"/>
    <lineage>
        <taxon>Bacteria</taxon>
        <taxon>Pseudomonadati</taxon>
        <taxon>Pseudomonadota</taxon>
        <taxon>Alphaproteobacteria</taxon>
        <taxon>Rhodobacterales</taxon>
        <taxon>Paracoccaceae</taxon>
        <taxon>Falsigemmobacter</taxon>
    </lineage>
</organism>
<name>A0A3S3UAV1_9RHOB</name>
<keyword evidence="5" id="KW-0239">DNA-directed DNA polymerase</keyword>
<evidence type="ECO:0000256" key="7">
    <source>
        <dbReference type="ARBA" id="ARBA00049244"/>
    </source>
</evidence>
<keyword evidence="9" id="KW-1185">Reference proteome</keyword>
<dbReference type="RefSeq" id="WP_128489500.1">
    <property type="nucleotide sequence ID" value="NZ_JBHLXB010000004.1"/>
</dbReference>
<dbReference type="InterPro" id="IPR027417">
    <property type="entry name" value="P-loop_NTPase"/>
</dbReference>
<dbReference type="OrthoDB" id="9804983at2"/>
<proteinExistence type="inferred from homology"/>
<evidence type="ECO:0000256" key="4">
    <source>
        <dbReference type="ARBA" id="ARBA00022705"/>
    </source>
</evidence>
<comment type="similarity">
    <text evidence="6">Belongs to the DNA polymerase HolA subunit family.</text>
</comment>
<evidence type="ECO:0000256" key="3">
    <source>
        <dbReference type="ARBA" id="ARBA00022695"/>
    </source>
</evidence>
<keyword evidence="4" id="KW-0235">DNA replication</keyword>
<accession>A0A3S3UAV1</accession>
<dbReference type="NCBIfam" id="TIGR01128">
    <property type="entry name" value="holA"/>
    <property type="match status" value="1"/>
</dbReference>
<comment type="catalytic activity">
    <reaction evidence="7">
        <text>DNA(n) + a 2'-deoxyribonucleoside 5'-triphosphate = DNA(n+1) + diphosphate</text>
        <dbReference type="Rhea" id="RHEA:22508"/>
        <dbReference type="Rhea" id="RHEA-COMP:17339"/>
        <dbReference type="Rhea" id="RHEA-COMP:17340"/>
        <dbReference type="ChEBI" id="CHEBI:33019"/>
        <dbReference type="ChEBI" id="CHEBI:61560"/>
        <dbReference type="ChEBI" id="CHEBI:173112"/>
        <dbReference type="EC" id="2.7.7.7"/>
    </reaction>
</comment>
<dbReference type="SUPFAM" id="SSF48019">
    <property type="entry name" value="post-AAA+ oligomerization domain-like"/>
    <property type="match status" value="1"/>
</dbReference>
<dbReference type="EMBL" id="SBLC01000015">
    <property type="protein sequence ID" value="RWY40522.1"/>
    <property type="molecule type" value="Genomic_DNA"/>
</dbReference>